<feature type="active site" description="Tele-phosphohistidine intermediate" evidence="6">
    <location>
        <position position="279"/>
    </location>
</feature>
<accession>A0A507EI42</accession>
<dbReference type="Gene3D" id="3.40.50.300">
    <property type="entry name" value="P-loop containing nucleotide triphosphate hydrolases"/>
    <property type="match status" value="1"/>
</dbReference>
<feature type="binding site" evidence="7">
    <location>
        <begin position="278"/>
        <end position="285"/>
    </location>
    <ligand>
        <name>substrate</name>
    </ligand>
</feature>
<evidence type="ECO:0000256" key="3">
    <source>
        <dbReference type="ARBA" id="ARBA00022741"/>
    </source>
</evidence>
<dbReference type="InterPro" id="IPR029033">
    <property type="entry name" value="His_PPase_superfam"/>
</dbReference>
<dbReference type="InterPro" id="IPR003094">
    <property type="entry name" value="6Pfruct_kin"/>
</dbReference>
<evidence type="ECO:0000313" key="11">
    <source>
        <dbReference type="Proteomes" id="UP000318582"/>
    </source>
</evidence>
<dbReference type="Proteomes" id="UP000318582">
    <property type="component" value="Unassembled WGS sequence"/>
</dbReference>
<feature type="binding site" evidence="7">
    <location>
        <position position="330"/>
    </location>
    <ligand>
        <name>substrate</name>
    </ligand>
</feature>
<evidence type="ECO:0000259" key="9">
    <source>
        <dbReference type="Pfam" id="PF01591"/>
    </source>
</evidence>
<dbReference type="EMBL" id="QEAQ01000001">
    <property type="protein sequence ID" value="TPX62860.1"/>
    <property type="molecule type" value="Genomic_DNA"/>
</dbReference>
<dbReference type="GO" id="GO:0006000">
    <property type="term" value="P:fructose metabolic process"/>
    <property type="evidence" value="ECO:0007669"/>
    <property type="project" value="InterPro"/>
</dbReference>
<dbReference type="GO" id="GO:0004331">
    <property type="term" value="F:fructose-2,6-bisphosphate 2-phosphatase activity"/>
    <property type="evidence" value="ECO:0007669"/>
    <property type="project" value="UniProtKB-EC"/>
</dbReference>
<evidence type="ECO:0000256" key="1">
    <source>
        <dbReference type="ARBA" id="ARBA00008408"/>
    </source>
</evidence>
<dbReference type="GO" id="GO:0005524">
    <property type="term" value="F:ATP binding"/>
    <property type="evidence" value="ECO:0007669"/>
    <property type="project" value="UniProtKB-KW"/>
</dbReference>
<evidence type="ECO:0000256" key="5">
    <source>
        <dbReference type="ARBA" id="ARBA00022840"/>
    </source>
</evidence>
<protein>
    <recommendedName>
        <fullName evidence="2">fructose-2,6-bisphosphate 2-phosphatase</fullName>
        <ecNumber evidence="2">3.1.3.46</ecNumber>
    </recommendedName>
</protein>
<dbReference type="Pfam" id="PF01591">
    <property type="entry name" value="6PF2K"/>
    <property type="match status" value="2"/>
</dbReference>
<comment type="similarity">
    <text evidence="1">In the C-terminal section; belongs to the phosphoglycerate mutase family.</text>
</comment>
<keyword evidence="4" id="KW-0378">Hydrolase</keyword>
<dbReference type="InterPro" id="IPR013079">
    <property type="entry name" value="6Phosfructo_kin"/>
</dbReference>
<dbReference type="PIRSF" id="PIRSF000709">
    <property type="entry name" value="6PFK_2-Ptase"/>
    <property type="match status" value="1"/>
</dbReference>
<proteinExistence type="inferred from homology"/>
<dbReference type="PANTHER" id="PTHR10606:SF44">
    <property type="entry name" value="6-PHOSPHOFRUCTO 2-KINASE_FRUCTOSE 2,6-BISPHOSPHATASE LONG FORM"/>
    <property type="match status" value="1"/>
</dbReference>
<dbReference type="SUPFAM" id="SSF53254">
    <property type="entry name" value="Phosphoglycerate mutase-like"/>
    <property type="match status" value="1"/>
</dbReference>
<feature type="domain" description="6-phosphofructo-2-kinase" evidence="9">
    <location>
        <begin position="144"/>
        <end position="271"/>
    </location>
</feature>
<gene>
    <name evidence="10" type="ORF">PhCBS80983_g00122</name>
</gene>
<dbReference type="Gene3D" id="3.40.50.1240">
    <property type="entry name" value="Phosphoglycerate mutase-like"/>
    <property type="match status" value="1"/>
</dbReference>
<dbReference type="AlphaFoldDB" id="A0A507EI42"/>
<reference evidence="10 11" key="1">
    <citation type="journal article" date="2019" name="Sci. Rep.">
        <title>Comparative genomics of chytrid fungi reveal insights into the obligate biotrophic and pathogenic lifestyle of Synchytrium endobioticum.</title>
        <authorList>
            <person name="van de Vossenberg B.T.L.H."/>
            <person name="Warris S."/>
            <person name="Nguyen H.D.T."/>
            <person name="van Gent-Pelzer M.P.E."/>
            <person name="Joly D.L."/>
            <person name="van de Geest H.C."/>
            <person name="Bonants P.J.M."/>
            <person name="Smith D.S."/>
            <person name="Levesque C.A."/>
            <person name="van der Lee T.A.J."/>
        </authorList>
    </citation>
    <scope>NUCLEOTIDE SEQUENCE [LARGE SCALE GENOMIC DNA]</scope>
    <source>
        <strain evidence="10 11">CBS 809.83</strain>
    </source>
</reference>
<dbReference type="CDD" id="cd07067">
    <property type="entry name" value="HP_PGM_like"/>
    <property type="match status" value="1"/>
</dbReference>
<feature type="domain" description="6-phosphofructo-2-kinase" evidence="9">
    <location>
        <begin position="21"/>
        <end position="105"/>
    </location>
</feature>
<feature type="active site" description="Proton donor/acceptor" evidence="6">
    <location>
        <position position="366"/>
    </location>
</feature>
<evidence type="ECO:0000256" key="8">
    <source>
        <dbReference type="SAM" id="MobiDB-lite"/>
    </source>
</evidence>
<evidence type="ECO:0000256" key="7">
    <source>
        <dbReference type="PIRSR" id="PIRSR613078-2"/>
    </source>
</evidence>
<keyword evidence="3" id="KW-0547">Nucleotide-binding</keyword>
<comment type="caution">
    <text evidence="10">The sequence shown here is derived from an EMBL/GenBank/DDBJ whole genome shotgun (WGS) entry which is preliminary data.</text>
</comment>
<dbReference type="PANTHER" id="PTHR10606">
    <property type="entry name" value="6-PHOSPHOFRUCTO-2-KINASE/FRUCTOSE-2,6-BISPHOSPHATASE"/>
    <property type="match status" value="1"/>
</dbReference>
<evidence type="ECO:0000313" key="10">
    <source>
        <dbReference type="EMBL" id="TPX62860.1"/>
    </source>
</evidence>
<dbReference type="FunFam" id="3.40.50.1240:FF:000005">
    <property type="entry name" value="GpmB, Fructose-2,6-bisphosphatase"/>
    <property type="match status" value="1"/>
</dbReference>
<feature type="region of interest" description="Disordered" evidence="8">
    <location>
        <begin position="112"/>
        <end position="136"/>
    </location>
</feature>
<dbReference type="GO" id="GO:0005829">
    <property type="term" value="C:cytosol"/>
    <property type="evidence" value="ECO:0007669"/>
    <property type="project" value="TreeGrafter"/>
</dbReference>
<name>A0A507EI42_9FUNG</name>
<dbReference type="SUPFAM" id="SSF52540">
    <property type="entry name" value="P-loop containing nucleoside triphosphate hydrolases"/>
    <property type="match status" value="1"/>
</dbReference>
<dbReference type="GO" id="GO:0006003">
    <property type="term" value="P:fructose 2,6-bisphosphate metabolic process"/>
    <property type="evidence" value="ECO:0007669"/>
    <property type="project" value="InterPro"/>
</dbReference>
<dbReference type="STRING" id="109895.A0A507EI42"/>
<dbReference type="SMART" id="SM00855">
    <property type="entry name" value="PGAM"/>
    <property type="match status" value="1"/>
</dbReference>
<keyword evidence="5" id="KW-0067">ATP-binding</keyword>
<dbReference type="PRINTS" id="PR00991">
    <property type="entry name" value="6PFRUCTKNASE"/>
</dbReference>
<dbReference type="EC" id="3.1.3.46" evidence="2"/>
<dbReference type="InterPro" id="IPR027417">
    <property type="entry name" value="P-loop_NTPase"/>
</dbReference>
<evidence type="ECO:0000256" key="2">
    <source>
        <dbReference type="ARBA" id="ARBA00013067"/>
    </source>
</evidence>
<dbReference type="InterPro" id="IPR013078">
    <property type="entry name" value="His_Pase_superF_clade-1"/>
</dbReference>
<sequence length="486" mass="54727">MGTPSIRTNVAPLMRPTHPAATKLACVMVGLPARGKTYVARKIARYLAWLGHHSRIFNVGNYRRSAVGAVQTHDFFDPTHPENAARRKEVADRALADMLLWFDKAGDAPVTGAVMTKDSPMTPIGSRGRSDSLSLSGAGKAGPGWVAVYDATNSTADRREGIYRKCLEHGVQVMFVESVCDNNDIILANIKEVKISSPDYVGMDPEKAVEDFSRRISHYAKNYETLTPAECNDEIPFVKVINVGDQVIVNKVKGYLQSRIVYFLMNLNITPKSFFFTRHGESMFNVAGKIGGDADLSPRGQDFAKRLPDLLKDNLGEETKLTVWTSTLKRTMQTAAYLSWPQLQWKQLDELDSGVCDQLTYEEIEEKFPSDFTERDQDKFNYRYHGGESYRDLVQRLEPVIMELERHHEADHAILIVGHQAVLRAIYAYFLNYSLDELPYVKIPLHTVVKLTPKAYGCREDRFAVDVPAVDTHRCMPHPALDAKNK</sequence>
<keyword evidence="11" id="KW-1185">Reference proteome</keyword>
<dbReference type="Pfam" id="PF00300">
    <property type="entry name" value="His_Phos_1"/>
    <property type="match status" value="1"/>
</dbReference>
<dbReference type="GO" id="GO:0003873">
    <property type="term" value="F:6-phosphofructo-2-kinase activity"/>
    <property type="evidence" value="ECO:0007669"/>
    <property type="project" value="InterPro"/>
</dbReference>
<organism evidence="10 11">
    <name type="scientific">Powellomyces hirtus</name>
    <dbReference type="NCBI Taxonomy" id="109895"/>
    <lineage>
        <taxon>Eukaryota</taxon>
        <taxon>Fungi</taxon>
        <taxon>Fungi incertae sedis</taxon>
        <taxon>Chytridiomycota</taxon>
        <taxon>Chytridiomycota incertae sedis</taxon>
        <taxon>Chytridiomycetes</taxon>
        <taxon>Spizellomycetales</taxon>
        <taxon>Powellomycetaceae</taxon>
        <taxon>Powellomyces</taxon>
    </lineage>
</organism>
<feature type="compositionally biased region" description="Low complexity" evidence="8">
    <location>
        <begin position="125"/>
        <end position="136"/>
    </location>
</feature>
<evidence type="ECO:0000256" key="4">
    <source>
        <dbReference type="ARBA" id="ARBA00022801"/>
    </source>
</evidence>
<evidence type="ECO:0000256" key="6">
    <source>
        <dbReference type="PIRSR" id="PIRSR613078-1"/>
    </source>
</evidence>